<accession>A0A7X1JB06</accession>
<evidence type="ECO:0000256" key="1">
    <source>
        <dbReference type="SAM" id="MobiDB-lite"/>
    </source>
</evidence>
<organism evidence="2 3">
    <name type="scientific">Streptomyces cupreus</name>
    <dbReference type="NCBI Taxonomy" id="2759956"/>
    <lineage>
        <taxon>Bacteria</taxon>
        <taxon>Bacillati</taxon>
        <taxon>Actinomycetota</taxon>
        <taxon>Actinomycetes</taxon>
        <taxon>Kitasatosporales</taxon>
        <taxon>Streptomycetaceae</taxon>
        <taxon>Streptomyces</taxon>
    </lineage>
</organism>
<dbReference type="AlphaFoldDB" id="A0A7X1JB06"/>
<protein>
    <submittedName>
        <fullName evidence="2">Uncharacterized protein</fullName>
    </submittedName>
</protein>
<sequence length="142" mass="14667">MINTGPDGVCGVHSSVWKAVSMPLAQHLPMRDLARPRGPVTPLAAPAADVMRIVSDSRTPVFVTALAGGRLRYGYWRPAGSAGGSGGCHVALPTDVCEELRAAGHITLGAPVTDPGKTTYQVSPSRTLAQAKGAGRERGRAA</sequence>
<keyword evidence="3" id="KW-1185">Reference proteome</keyword>
<feature type="region of interest" description="Disordered" evidence="1">
    <location>
        <begin position="115"/>
        <end position="142"/>
    </location>
</feature>
<comment type="caution">
    <text evidence="2">The sequence shown here is derived from an EMBL/GenBank/DDBJ whole genome shotgun (WGS) entry which is preliminary data.</text>
</comment>
<dbReference type="EMBL" id="JACMSF010000078">
    <property type="protein sequence ID" value="MBC2907454.1"/>
    <property type="molecule type" value="Genomic_DNA"/>
</dbReference>
<feature type="compositionally biased region" description="Polar residues" evidence="1">
    <location>
        <begin position="116"/>
        <end position="128"/>
    </location>
</feature>
<gene>
    <name evidence="2" type="ORF">H4N64_39250</name>
</gene>
<reference evidence="2 3" key="1">
    <citation type="submission" date="2020-08" db="EMBL/GenBank/DDBJ databases">
        <title>Streptomyces sp. PSKA01 genome sequencing and assembly.</title>
        <authorList>
            <person name="Mandal S."/>
            <person name="Maiti P.K."/>
            <person name="Das P."/>
        </authorList>
    </citation>
    <scope>NUCLEOTIDE SEQUENCE [LARGE SCALE GENOMIC DNA]</scope>
    <source>
        <strain evidence="2 3">PSKA01</strain>
    </source>
</reference>
<evidence type="ECO:0000313" key="2">
    <source>
        <dbReference type="EMBL" id="MBC2907454.1"/>
    </source>
</evidence>
<dbReference type="RefSeq" id="WP_186287402.1">
    <property type="nucleotide sequence ID" value="NZ_JACMSF010000078.1"/>
</dbReference>
<dbReference type="Proteomes" id="UP000584670">
    <property type="component" value="Unassembled WGS sequence"/>
</dbReference>
<proteinExistence type="predicted"/>
<evidence type="ECO:0000313" key="3">
    <source>
        <dbReference type="Proteomes" id="UP000584670"/>
    </source>
</evidence>
<name>A0A7X1JB06_9ACTN</name>